<protein>
    <submittedName>
        <fullName evidence="2">Uncharacterized protein</fullName>
    </submittedName>
</protein>
<evidence type="ECO:0000256" key="1">
    <source>
        <dbReference type="SAM" id="Phobius"/>
    </source>
</evidence>
<organism evidence="2 3">
    <name type="scientific">Mucilaginibacter psychrotolerans</name>
    <dbReference type="NCBI Taxonomy" id="1524096"/>
    <lineage>
        <taxon>Bacteria</taxon>
        <taxon>Pseudomonadati</taxon>
        <taxon>Bacteroidota</taxon>
        <taxon>Sphingobacteriia</taxon>
        <taxon>Sphingobacteriales</taxon>
        <taxon>Sphingobacteriaceae</taxon>
        <taxon>Mucilaginibacter</taxon>
    </lineage>
</organism>
<feature type="transmembrane region" description="Helical" evidence="1">
    <location>
        <begin position="33"/>
        <end position="50"/>
    </location>
</feature>
<evidence type="ECO:0000313" key="2">
    <source>
        <dbReference type="EMBL" id="TFF40894.1"/>
    </source>
</evidence>
<dbReference type="RefSeq" id="WP_133229520.1">
    <property type="nucleotide sequence ID" value="NZ_SOZE01000001.1"/>
</dbReference>
<dbReference type="EMBL" id="SOZE01000001">
    <property type="protein sequence ID" value="TFF40894.1"/>
    <property type="molecule type" value="Genomic_DNA"/>
</dbReference>
<dbReference type="Proteomes" id="UP000297540">
    <property type="component" value="Unassembled WGS sequence"/>
</dbReference>
<accession>A0A4Y8SR93</accession>
<keyword evidence="1" id="KW-1133">Transmembrane helix</keyword>
<gene>
    <name evidence="2" type="ORF">E2R66_01575</name>
</gene>
<sequence length="178" mass="20994">MIVQTVLQEEDYLTYLLYSASKNKRSKANRRRSWLVLSFGFFALAFVLRYQNEFLAYWFLFCGIITLIFFPLYQRYSYKKHYQKFLMDKLGYRIDKESIIDFGSDIIETKDAGGESKIYTTELSEINEISTHYFVRLKSGDALVIPKAAVSSSFVNDLLTIFQNPNIHVTQELGWRWK</sequence>
<dbReference type="AlphaFoldDB" id="A0A4Y8SR93"/>
<evidence type="ECO:0000313" key="3">
    <source>
        <dbReference type="Proteomes" id="UP000297540"/>
    </source>
</evidence>
<keyword evidence="1" id="KW-0812">Transmembrane</keyword>
<name>A0A4Y8SR93_9SPHI</name>
<dbReference type="OrthoDB" id="1121049at2"/>
<keyword evidence="3" id="KW-1185">Reference proteome</keyword>
<proteinExistence type="predicted"/>
<reference evidence="2 3" key="1">
    <citation type="journal article" date="2017" name="Int. J. Syst. Evol. Microbiol.">
        <title>Mucilaginibacterpsychrotolerans sp. nov., isolated from peatlands.</title>
        <authorList>
            <person name="Deng Y."/>
            <person name="Shen L."/>
            <person name="Xu B."/>
            <person name="Liu Y."/>
            <person name="Gu Z."/>
            <person name="Liu H."/>
            <person name="Zhou Y."/>
        </authorList>
    </citation>
    <scope>NUCLEOTIDE SEQUENCE [LARGE SCALE GENOMIC DNA]</scope>
    <source>
        <strain evidence="2 3">NH7-4</strain>
    </source>
</reference>
<comment type="caution">
    <text evidence="2">The sequence shown here is derived from an EMBL/GenBank/DDBJ whole genome shotgun (WGS) entry which is preliminary data.</text>
</comment>
<keyword evidence="1" id="KW-0472">Membrane</keyword>
<feature type="transmembrane region" description="Helical" evidence="1">
    <location>
        <begin position="56"/>
        <end position="73"/>
    </location>
</feature>